<dbReference type="Pfam" id="PF00155">
    <property type="entry name" value="Aminotran_1_2"/>
    <property type="match status" value="1"/>
</dbReference>
<dbReference type="InterPro" id="IPR051798">
    <property type="entry name" value="Class-II_PLP-Dep_Aminotrans"/>
</dbReference>
<dbReference type="OrthoDB" id="3224382at2"/>
<comment type="cofactor">
    <cofactor evidence="1">
        <name>pyridoxal 5'-phosphate</name>
        <dbReference type="ChEBI" id="CHEBI:597326"/>
    </cofactor>
</comment>
<keyword evidence="8" id="KW-1185">Reference proteome</keyword>
<accession>A0A090RQN0</accession>
<evidence type="ECO:0000313" key="8">
    <source>
        <dbReference type="Proteomes" id="UP000029228"/>
    </source>
</evidence>
<dbReference type="NCBIfam" id="TIGR04350">
    <property type="entry name" value="C_S_lyase_PatB"/>
    <property type="match status" value="1"/>
</dbReference>
<proteinExistence type="inferred from homology"/>
<dbReference type="PANTHER" id="PTHR43525:SF1">
    <property type="entry name" value="PROTEIN MALY"/>
    <property type="match status" value="1"/>
</dbReference>
<gene>
    <name evidence="7" type="ORF">JCM19235_6288</name>
</gene>
<reference evidence="7 8" key="1">
    <citation type="submission" date="2014-09" db="EMBL/GenBank/DDBJ databases">
        <title>Vibrio maritimus JCM 19235. (C45) whole genome shotgun sequence.</title>
        <authorList>
            <person name="Sawabe T."/>
            <person name="Meirelles P."/>
            <person name="Nakanishi M."/>
            <person name="Sayaka M."/>
            <person name="Hattori M."/>
            <person name="Ohkuma M."/>
        </authorList>
    </citation>
    <scope>NUCLEOTIDE SEQUENCE [LARGE SCALE GENOMIC DNA]</scope>
    <source>
        <strain evidence="8">JCM19235</strain>
    </source>
</reference>
<keyword evidence="3" id="KW-0663">Pyridoxal phosphate</keyword>
<dbReference type="Gene3D" id="3.90.1150.10">
    <property type="entry name" value="Aspartate Aminotransferase, domain 1"/>
    <property type="match status" value="1"/>
</dbReference>
<evidence type="ECO:0000256" key="5">
    <source>
        <dbReference type="ARBA" id="ARBA00037974"/>
    </source>
</evidence>
<comment type="caution">
    <text evidence="7">The sequence shown here is derived from an EMBL/GenBank/DDBJ whole genome shotgun (WGS) entry which is preliminary data.</text>
</comment>
<protein>
    <recommendedName>
        <fullName evidence="2">cysteine-S-conjugate beta-lyase</fullName>
        <ecNumber evidence="2">4.4.1.13</ecNumber>
    </recommendedName>
</protein>
<dbReference type="SUPFAM" id="SSF53383">
    <property type="entry name" value="PLP-dependent transferases"/>
    <property type="match status" value="1"/>
</dbReference>
<evidence type="ECO:0000256" key="3">
    <source>
        <dbReference type="ARBA" id="ARBA00022898"/>
    </source>
</evidence>
<keyword evidence="4" id="KW-0456">Lyase</keyword>
<sequence>MFNFDEIVERRGTHSAKWDEMEASFGVSADDGLPMWVADMDFKAPSEVNQALLDAAANGVNGYYGDDSRYKASVVNWMQKRHNWEVSPEWILTCAGLVQGTALCVQAYTEPDDGVILFTPVYHAFSRVIKANQRVVVESPLVENQGRYEMDIAGLEANLKGHEKLVILCSPHNPGGRVWSKEEIREVADFCHRQKLVLVVDEIHHDLVFPPHQHTVATLAAPKHEQNMVILAATTKTFNIASALTGAAIIPNTELREKFQFVLNAAGIGPNRIGMLMVTAAYEHGEAWLEALVDYLDENRRLFDEGVNKIKGLKSMPLEATYLSWVDFSETGLTSAEVIGKVQSEAKIAANHGSSFGLGGEQFLRFNLATPRSRVIEAVARLQRTFASE</sequence>
<dbReference type="GO" id="GO:0047804">
    <property type="term" value="F:cysteine-S-conjugate beta-lyase activity"/>
    <property type="evidence" value="ECO:0007669"/>
    <property type="project" value="UniProtKB-EC"/>
</dbReference>
<evidence type="ECO:0000256" key="1">
    <source>
        <dbReference type="ARBA" id="ARBA00001933"/>
    </source>
</evidence>
<dbReference type="EC" id="4.4.1.13" evidence="2"/>
<feature type="domain" description="Aminotransferase class I/classII large" evidence="6">
    <location>
        <begin position="40"/>
        <end position="381"/>
    </location>
</feature>
<dbReference type="EMBL" id="BBMR01000002">
    <property type="protein sequence ID" value="GAL17735.1"/>
    <property type="molecule type" value="Genomic_DNA"/>
</dbReference>
<name>A0A090RQN0_9VIBR</name>
<dbReference type="GO" id="GO:0030170">
    <property type="term" value="F:pyridoxal phosphate binding"/>
    <property type="evidence" value="ECO:0007669"/>
    <property type="project" value="InterPro"/>
</dbReference>
<comment type="similarity">
    <text evidence="5">Belongs to the class-II pyridoxal-phosphate-dependent aminotransferase family. MalY/PatB cystathionine beta-lyase subfamily.</text>
</comment>
<evidence type="ECO:0000256" key="2">
    <source>
        <dbReference type="ARBA" id="ARBA00012224"/>
    </source>
</evidence>
<evidence type="ECO:0000313" key="7">
    <source>
        <dbReference type="EMBL" id="GAL17735.1"/>
    </source>
</evidence>
<dbReference type="InterPro" id="IPR027619">
    <property type="entry name" value="C-S_lyase_PatB-like"/>
</dbReference>
<evidence type="ECO:0000256" key="4">
    <source>
        <dbReference type="ARBA" id="ARBA00023239"/>
    </source>
</evidence>
<dbReference type="Gene3D" id="3.40.640.10">
    <property type="entry name" value="Type I PLP-dependent aspartate aminotransferase-like (Major domain)"/>
    <property type="match status" value="1"/>
</dbReference>
<dbReference type="PANTHER" id="PTHR43525">
    <property type="entry name" value="PROTEIN MALY"/>
    <property type="match status" value="1"/>
</dbReference>
<evidence type="ECO:0000259" key="6">
    <source>
        <dbReference type="Pfam" id="PF00155"/>
    </source>
</evidence>
<dbReference type="STRING" id="990268.JCM19235_6288"/>
<dbReference type="Proteomes" id="UP000029228">
    <property type="component" value="Unassembled WGS sequence"/>
</dbReference>
<organism evidence="7 8">
    <name type="scientific">Vibrio maritimus</name>
    <dbReference type="NCBI Taxonomy" id="990268"/>
    <lineage>
        <taxon>Bacteria</taxon>
        <taxon>Pseudomonadati</taxon>
        <taxon>Pseudomonadota</taxon>
        <taxon>Gammaproteobacteria</taxon>
        <taxon>Vibrionales</taxon>
        <taxon>Vibrionaceae</taxon>
        <taxon>Vibrio</taxon>
    </lineage>
</organism>
<dbReference type="InterPro" id="IPR015424">
    <property type="entry name" value="PyrdxlP-dep_Trfase"/>
</dbReference>
<dbReference type="AlphaFoldDB" id="A0A090RQN0"/>
<dbReference type="InterPro" id="IPR015422">
    <property type="entry name" value="PyrdxlP-dep_Trfase_small"/>
</dbReference>
<dbReference type="InterPro" id="IPR015421">
    <property type="entry name" value="PyrdxlP-dep_Trfase_major"/>
</dbReference>
<dbReference type="InterPro" id="IPR004839">
    <property type="entry name" value="Aminotransferase_I/II_large"/>
</dbReference>
<dbReference type="CDD" id="cd00609">
    <property type="entry name" value="AAT_like"/>
    <property type="match status" value="1"/>
</dbReference>